<reference evidence="5" key="2">
    <citation type="journal article" date="2023" name="MicrobiologyOpen">
        <title>Genomics of the tumorigenes clade of the family Rhizobiaceae and description of Rhizobium rhododendri sp. nov.</title>
        <authorList>
            <person name="Kuzmanovic N."/>
            <person name="diCenzo G.C."/>
            <person name="Bunk B."/>
            <person name="Sproeer C."/>
            <person name="Fruehling A."/>
            <person name="Neumann-Schaal M."/>
            <person name="Overmann J."/>
            <person name="Smalla K."/>
        </authorList>
    </citation>
    <scope>NUCLEOTIDE SEQUENCE [LARGE SCALE GENOMIC DNA]</scope>
    <source>
        <strain evidence="5">1078</strain>
        <plasmid evidence="5">unnamed3</plasmid>
    </source>
</reference>
<geneLocation type="plasmid" evidence="4 5">
    <name>unnamed3</name>
</geneLocation>
<protein>
    <submittedName>
        <fullName evidence="4">Prolyl oligopeptidase family serine peptidase</fullName>
    </submittedName>
</protein>
<evidence type="ECO:0000313" key="5">
    <source>
        <dbReference type="Proteomes" id="UP000249499"/>
    </source>
</evidence>
<evidence type="ECO:0000256" key="2">
    <source>
        <dbReference type="ARBA" id="ARBA00022801"/>
    </source>
</evidence>
<dbReference type="InterPro" id="IPR003140">
    <property type="entry name" value="PLipase/COase/thioEstase"/>
</dbReference>
<evidence type="ECO:0000259" key="3">
    <source>
        <dbReference type="Pfam" id="PF02230"/>
    </source>
</evidence>
<feature type="domain" description="Phospholipase/carboxylesterase/thioesterase" evidence="3">
    <location>
        <begin position="8"/>
        <end position="174"/>
    </location>
</feature>
<gene>
    <name evidence="4" type="ORF">PR017_27605</name>
</gene>
<dbReference type="RefSeq" id="WP_240538940.1">
    <property type="nucleotide sequence ID" value="NZ_CP117260.1"/>
</dbReference>
<dbReference type="Gene3D" id="3.40.50.1820">
    <property type="entry name" value="alpha/beta hydrolase"/>
    <property type="match status" value="1"/>
</dbReference>
<name>A0AAF1KG68_9HYPH</name>
<dbReference type="PANTHER" id="PTHR10655:SF17">
    <property type="entry name" value="LYSOPHOSPHOLIPASE-LIKE PROTEIN 1"/>
    <property type="match status" value="1"/>
</dbReference>
<evidence type="ECO:0000256" key="1">
    <source>
        <dbReference type="ARBA" id="ARBA00006499"/>
    </source>
</evidence>
<dbReference type="PANTHER" id="PTHR10655">
    <property type="entry name" value="LYSOPHOSPHOLIPASE-RELATED"/>
    <property type="match status" value="1"/>
</dbReference>
<keyword evidence="5" id="KW-1185">Reference proteome</keyword>
<keyword evidence="4" id="KW-0614">Plasmid</keyword>
<dbReference type="SUPFAM" id="SSF53474">
    <property type="entry name" value="alpha/beta-Hydrolases"/>
    <property type="match status" value="1"/>
</dbReference>
<dbReference type="AlphaFoldDB" id="A0AAF1KG68"/>
<dbReference type="Proteomes" id="UP000249499">
    <property type="component" value="Plasmid unnamed3"/>
</dbReference>
<sequence length="177" mass="18871">MPAVGPWRQVLQNTRFVAPDAPFPSANGGHQWFRADGQELRPDHIAFVREAFDRLIEGIVTREGFDDALDKVAFVGVSQGSIMALDAVASGRWKVGAVVTFAALLPLRPIPTENAVAILMIHGQNDLRIPAAASKAAAGQLRAAGFEVELEILPGVGHTVSSHGAAKALAFLKKRFA</sequence>
<dbReference type="EMBL" id="CP117260">
    <property type="protein sequence ID" value="WFR99421.1"/>
    <property type="molecule type" value="Genomic_DNA"/>
</dbReference>
<accession>A0AAF1KG68</accession>
<proteinExistence type="inferred from homology"/>
<dbReference type="GO" id="GO:0016787">
    <property type="term" value="F:hydrolase activity"/>
    <property type="evidence" value="ECO:0007669"/>
    <property type="project" value="UniProtKB-KW"/>
</dbReference>
<dbReference type="InterPro" id="IPR050565">
    <property type="entry name" value="LYPA1-2/EST-like"/>
</dbReference>
<dbReference type="KEGG" id="rtu:PR017_27605"/>
<comment type="similarity">
    <text evidence="1">Belongs to the AB hydrolase superfamily. AB hydrolase 2 family.</text>
</comment>
<keyword evidence="2" id="KW-0378">Hydrolase</keyword>
<evidence type="ECO:0000313" key="4">
    <source>
        <dbReference type="EMBL" id="WFR99421.1"/>
    </source>
</evidence>
<dbReference type="Pfam" id="PF02230">
    <property type="entry name" value="Abhydrolase_2"/>
    <property type="match status" value="1"/>
</dbReference>
<reference evidence="4 5" key="1">
    <citation type="journal article" date="2018" name="Sci. Rep.">
        <title>Rhizobium tumorigenes sp. nov., a novel plant tumorigenic bacterium isolated from cane gall tumors on thornless blackberry.</title>
        <authorList>
            <person name="Kuzmanovi N."/>
            <person name="Smalla K."/>
            <person name="Gronow S."/>
            <person name="PuBawska J."/>
        </authorList>
    </citation>
    <scope>NUCLEOTIDE SEQUENCE [LARGE SCALE GENOMIC DNA]</scope>
    <source>
        <strain evidence="4 5">1078</strain>
    </source>
</reference>
<dbReference type="InterPro" id="IPR029058">
    <property type="entry name" value="AB_hydrolase_fold"/>
</dbReference>
<organism evidence="4 5">
    <name type="scientific">Rhizobium tumorigenes</name>
    <dbReference type="NCBI Taxonomy" id="2041385"/>
    <lineage>
        <taxon>Bacteria</taxon>
        <taxon>Pseudomonadati</taxon>
        <taxon>Pseudomonadota</taxon>
        <taxon>Alphaproteobacteria</taxon>
        <taxon>Hyphomicrobiales</taxon>
        <taxon>Rhizobiaceae</taxon>
        <taxon>Rhizobium/Agrobacterium group</taxon>
        <taxon>Rhizobium</taxon>
    </lineage>
</organism>